<dbReference type="STRING" id="1423810.FD19_GL001813"/>
<feature type="transmembrane region" description="Helical" evidence="6">
    <location>
        <begin position="182"/>
        <end position="202"/>
    </location>
</feature>
<dbReference type="GO" id="GO:0005886">
    <property type="term" value="C:plasma membrane"/>
    <property type="evidence" value="ECO:0007669"/>
    <property type="project" value="UniProtKB-SubCell"/>
</dbReference>
<feature type="transmembrane region" description="Helical" evidence="6">
    <location>
        <begin position="238"/>
        <end position="258"/>
    </location>
</feature>
<dbReference type="AlphaFoldDB" id="A0A0R2C4S8"/>
<keyword evidence="3 6" id="KW-0812">Transmembrane</keyword>
<accession>A0A0R2C4S8</accession>
<evidence type="ECO:0000256" key="1">
    <source>
        <dbReference type="ARBA" id="ARBA00004651"/>
    </source>
</evidence>
<gene>
    <name evidence="7" type="ORF">FD19_GL001813</name>
</gene>
<comment type="caution">
    <text evidence="7">The sequence shown here is derived from an EMBL/GenBank/DDBJ whole genome shotgun (WGS) entry which is preliminary data.</text>
</comment>
<protein>
    <submittedName>
        <fullName evidence="7">ABC superfamily ATP binding cassette transporter, membrane protein</fullName>
    </submittedName>
</protein>
<feature type="transmembrane region" description="Helical" evidence="6">
    <location>
        <begin position="208"/>
        <end position="229"/>
    </location>
</feature>
<dbReference type="CDD" id="cd06574">
    <property type="entry name" value="TM_PBP1_branched-chain-AA_like"/>
    <property type="match status" value="1"/>
</dbReference>
<dbReference type="PANTHER" id="PTHR32196">
    <property type="entry name" value="ABC TRANSPORTER PERMEASE PROTEIN YPHD-RELATED-RELATED"/>
    <property type="match status" value="1"/>
</dbReference>
<evidence type="ECO:0000256" key="2">
    <source>
        <dbReference type="ARBA" id="ARBA00022475"/>
    </source>
</evidence>
<evidence type="ECO:0000313" key="7">
    <source>
        <dbReference type="EMBL" id="KRM86622.1"/>
    </source>
</evidence>
<dbReference type="GO" id="GO:0022857">
    <property type="term" value="F:transmembrane transporter activity"/>
    <property type="evidence" value="ECO:0007669"/>
    <property type="project" value="InterPro"/>
</dbReference>
<dbReference type="Pfam" id="PF02653">
    <property type="entry name" value="BPD_transp_2"/>
    <property type="match status" value="1"/>
</dbReference>
<comment type="subcellular location">
    <subcellularLocation>
        <location evidence="1">Cell membrane</location>
        <topology evidence="1">Multi-pass membrane protein</topology>
    </subcellularLocation>
</comment>
<name>A0A0R2C4S8_9LACO</name>
<feature type="transmembrane region" description="Helical" evidence="6">
    <location>
        <begin position="6"/>
        <end position="27"/>
    </location>
</feature>
<dbReference type="PANTHER" id="PTHR32196:SF69">
    <property type="entry name" value="BRANCHED-CHAIN AMINO ACID TRANSPORT SYSTEM, PERMEASE PROTEIN"/>
    <property type="match status" value="1"/>
</dbReference>
<feature type="transmembrane region" description="Helical" evidence="6">
    <location>
        <begin position="131"/>
        <end position="152"/>
    </location>
</feature>
<evidence type="ECO:0000256" key="3">
    <source>
        <dbReference type="ARBA" id="ARBA00022692"/>
    </source>
</evidence>
<keyword evidence="8" id="KW-1185">Reference proteome</keyword>
<keyword evidence="5 6" id="KW-0472">Membrane</keyword>
<sequence>MDIDILTSSVAQGFLWAIMAIGVYLTFRILDIADMTAEGSFPLGAAITAHAITQGTGPIAATLMGAAGGALAGWVSGIMTTKLHIPDLLSGILTMTGLYSVNLFVMGMANVPLTGTMKTVFNIISIGDSTTTTIVVGGVIIAIVIIVLVAFFNTEMGLAARAVGNNEDMSAANGINADAMKIIVYMISNGLIALSGSLMAQTNGYADVSMGIGTIVIALAGIIIAEILLHNISFGQRLLTIIVGAIIYRLIIAIVLELGVDANALRLFYALMLTLFLSLPLIQKKVGQVQQRRKNTKSMKEDD</sequence>
<dbReference type="InterPro" id="IPR001851">
    <property type="entry name" value="ABC_transp_permease"/>
</dbReference>
<reference evidence="7 8" key="1">
    <citation type="journal article" date="2015" name="Genome Announc.">
        <title>Expanding the biotechnology potential of lactobacilli through comparative genomics of 213 strains and associated genera.</title>
        <authorList>
            <person name="Sun Z."/>
            <person name="Harris H.M."/>
            <person name="McCann A."/>
            <person name="Guo C."/>
            <person name="Argimon S."/>
            <person name="Zhang W."/>
            <person name="Yang X."/>
            <person name="Jeffery I.B."/>
            <person name="Cooney J.C."/>
            <person name="Kagawa T.F."/>
            <person name="Liu W."/>
            <person name="Song Y."/>
            <person name="Salvetti E."/>
            <person name="Wrobel A."/>
            <person name="Rasinkangas P."/>
            <person name="Parkhill J."/>
            <person name="Rea M.C."/>
            <person name="O'Sullivan O."/>
            <person name="Ritari J."/>
            <person name="Douillard F.P."/>
            <person name="Paul Ross R."/>
            <person name="Yang R."/>
            <person name="Briner A.E."/>
            <person name="Felis G.E."/>
            <person name="de Vos W.M."/>
            <person name="Barrangou R."/>
            <person name="Klaenhammer T.R."/>
            <person name="Caufield P.W."/>
            <person name="Cui Y."/>
            <person name="Zhang H."/>
            <person name="O'Toole P.W."/>
        </authorList>
    </citation>
    <scope>NUCLEOTIDE SEQUENCE [LARGE SCALE GENOMIC DNA]</scope>
    <source>
        <strain evidence="7 8">DSM 22698</strain>
    </source>
</reference>
<feature type="transmembrane region" description="Helical" evidence="6">
    <location>
        <begin position="88"/>
        <end position="111"/>
    </location>
</feature>
<keyword evidence="4 6" id="KW-1133">Transmembrane helix</keyword>
<feature type="transmembrane region" description="Helical" evidence="6">
    <location>
        <begin position="264"/>
        <end position="282"/>
    </location>
</feature>
<dbReference type="EMBL" id="AYZK01000007">
    <property type="protein sequence ID" value="KRM86622.1"/>
    <property type="molecule type" value="Genomic_DNA"/>
</dbReference>
<keyword evidence="2" id="KW-1003">Cell membrane</keyword>
<organism evidence="7 8">
    <name type="scientific">Lacticaseibacillus thailandensis DSM 22698 = JCM 13996</name>
    <dbReference type="NCBI Taxonomy" id="1423810"/>
    <lineage>
        <taxon>Bacteria</taxon>
        <taxon>Bacillati</taxon>
        <taxon>Bacillota</taxon>
        <taxon>Bacilli</taxon>
        <taxon>Lactobacillales</taxon>
        <taxon>Lactobacillaceae</taxon>
        <taxon>Lacticaseibacillus</taxon>
    </lineage>
</organism>
<dbReference type="Proteomes" id="UP000051789">
    <property type="component" value="Unassembled WGS sequence"/>
</dbReference>
<evidence type="ECO:0000256" key="6">
    <source>
        <dbReference type="SAM" id="Phobius"/>
    </source>
</evidence>
<dbReference type="PATRIC" id="fig|1423810.4.peg.1861"/>
<proteinExistence type="predicted"/>
<evidence type="ECO:0000313" key="8">
    <source>
        <dbReference type="Proteomes" id="UP000051789"/>
    </source>
</evidence>
<evidence type="ECO:0000256" key="4">
    <source>
        <dbReference type="ARBA" id="ARBA00022989"/>
    </source>
</evidence>
<evidence type="ECO:0000256" key="5">
    <source>
        <dbReference type="ARBA" id="ARBA00023136"/>
    </source>
</evidence>